<accession>A0AA95HCK2</accession>
<dbReference type="InterPro" id="IPR006440">
    <property type="entry name" value="Doc"/>
</dbReference>
<gene>
    <name evidence="2" type="ORF">QJT81_15135</name>
</gene>
<name>A0AA95HCK2_9GAMM</name>
<reference evidence="2" key="1">
    <citation type="journal article" date="2023" name="Int. J. Mol. Sci.">
        <title>Metagenomics Revealed a New Genus 'Candidatus Thiocaldithrix dubininis' gen. nov., sp. nov. and a New Species 'Candidatus Thiothrix putei' sp. nov. in the Family Thiotrichaceae, Some Members of Which Have Traits of Both Na+- and H+-Motive Energetics.</title>
        <authorList>
            <person name="Ravin N.V."/>
            <person name="Muntyan M.S."/>
            <person name="Smolyakov D.D."/>
            <person name="Rudenko T.S."/>
            <person name="Beletsky A.V."/>
            <person name="Mardanov A.V."/>
            <person name="Grabovich M.Y."/>
        </authorList>
    </citation>
    <scope>NUCLEOTIDE SEQUENCE</scope>
    <source>
        <strain evidence="2">GKL-02</strain>
    </source>
</reference>
<proteinExistence type="predicted"/>
<dbReference type="AlphaFoldDB" id="A0AA95HCK2"/>
<dbReference type="PIRSF" id="PIRSF018297">
    <property type="entry name" value="Doc"/>
    <property type="match status" value="1"/>
</dbReference>
<organism evidence="2">
    <name type="scientific">Candidatus Thiothrix putei</name>
    <dbReference type="NCBI Taxonomy" id="3080811"/>
    <lineage>
        <taxon>Bacteria</taxon>
        <taxon>Pseudomonadati</taxon>
        <taxon>Pseudomonadota</taxon>
        <taxon>Gammaproteobacteria</taxon>
        <taxon>Thiotrichales</taxon>
        <taxon>Thiotrichaceae</taxon>
        <taxon>Thiothrix</taxon>
    </lineage>
</organism>
<dbReference type="InterPro" id="IPR053737">
    <property type="entry name" value="Type_II_TA_Toxin"/>
</dbReference>
<dbReference type="Proteomes" id="UP001301326">
    <property type="component" value="Chromosome"/>
</dbReference>
<evidence type="ECO:0000313" key="2">
    <source>
        <dbReference type="EMBL" id="WGZ93143.1"/>
    </source>
</evidence>
<dbReference type="Pfam" id="PF02661">
    <property type="entry name" value="Fic"/>
    <property type="match status" value="1"/>
</dbReference>
<dbReference type="NCBIfam" id="TIGR01550">
    <property type="entry name" value="DOC_P1"/>
    <property type="match status" value="1"/>
</dbReference>
<reference evidence="2" key="2">
    <citation type="submission" date="2023-04" db="EMBL/GenBank/DDBJ databases">
        <authorList>
            <person name="Beletskiy A.V."/>
            <person name="Mardanov A.V."/>
            <person name="Ravin N.V."/>
        </authorList>
    </citation>
    <scope>NUCLEOTIDE SEQUENCE</scope>
    <source>
        <strain evidence="2">GKL-02</strain>
    </source>
</reference>
<dbReference type="EMBL" id="CP124756">
    <property type="protein sequence ID" value="WGZ93143.1"/>
    <property type="molecule type" value="Genomic_DNA"/>
</dbReference>
<dbReference type="PANTHER" id="PTHR39426:SF1">
    <property type="entry name" value="HOMOLOGY TO DEATH-ON-CURING PROTEIN OF PHAGE P1"/>
    <property type="match status" value="1"/>
</dbReference>
<protein>
    <submittedName>
        <fullName evidence="2">Type II toxin-antitoxin system death-on-curing family toxin</fullName>
    </submittedName>
</protein>
<dbReference type="GO" id="GO:0016301">
    <property type="term" value="F:kinase activity"/>
    <property type="evidence" value="ECO:0007669"/>
    <property type="project" value="InterPro"/>
</dbReference>
<dbReference type="Gene3D" id="1.20.120.1870">
    <property type="entry name" value="Fic/DOC protein, Fido domain"/>
    <property type="match status" value="1"/>
</dbReference>
<dbReference type="PROSITE" id="PS51459">
    <property type="entry name" value="FIDO"/>
    <property type="match status" value="1"/>
</dbReference>
<feature type="domain" description="Fido" evidence="1">
    <location>
        <begin position="7"/>
        <end position="123"/>
    </location>
</feature>
<dbReference type="KEGG" id="tput:QJT81_15135"/>
<evidence type="ECO:0000259" key="1">
    <source>
        <dbReference type="PROSITE" id="PS51459"/>
    </source>
</evidence>
<dbReference type="SUPFAM" id="SSF140931">
    <property type="entry name" value="Fic-like"/>
    <property type="match status" value="1"/>
</dbReference>
<dbReference type="InterPro" id="IPR036597">
    <property type="entry name" value="Fido-like_dom_sf"/>
</dbReference>
<dbReference type="InterPro" id="IPR003812">
    <property type="entry name" value="Fido"/>
</dbReference>
<sequence>MMEFVLLTVEDVEYLHEQVLYPGELVGFAGDKSLAGVLARVENRLAYGLLSDVFELAATYAVVLAVGHVFNDGNKRTAFAAMNISLVLNGIEPTFDVMEAADLMVKAAQGHMDEPALAEWLRQQVYPTA</sequence>
<dbReference type="PANTHER" id="PTHR39426">
    <property type="entry name" value="HOMOLOGY TO DEATH-ON-CURING PROTEIN OF PHAGE P1"/>
    <property type="match status" value="1"/>
</dbReference>